<protein>
    <submittedName>
        <fullName evidence="10">2Fe-2S iron-sulfur cluster-binding protein</fullName>
    </submittedName>
</protein>
<dbReference type="AlphaFoldDB" id="A0AAP2Z5V5"/>
<comment type="cofactor">
    <cofactor evidence="8">
        <name>[2Fe-2S] cluster</name>
        <dbReference type="ChEBI" id="CHEBI:190135"/>
    </cofactor>
</comment>
<reference evidence="10 11" key="1">
    <citation type="submission" date="2022-09" db="EMBL/GenBank/DDBJ databases">
        <title>Enrichment on poylsaccharides allowed isolation of novel metabolic and taxonomic groups of Haloarchaea.</title>
        <authorList>
            <person name="Sorokin D.Y."/>
            <person name="Elcheninov A.G."/>
            <person name="Khizhniak T.V."/>
            <person name="Kolganova T.V."/>
            <person name="Kublanov I.V."/>
        </authorList>
    </citation>
    <scope>NUCLEOTIDE SEQUENCE [LARGE SCALE GENOMIC DNA]</scope>
    <source>
        <strain evidence="10 11">AArc-curdl1</strain>
    </source>
</reference>
<accession>A0AAP2Z5V5</accession>
<evidence type="ECO:0000259" key="9">
    <source>
        <dbReference type="PROSITE" id="PS51085"/>
    </source>
</evidence>
<feature type="domain" description="2Fe-2S ferredoxin-type" evidence="9">
    <location>
        <begin position="47"/>
        <end position="138"/>
    </location>
</feature>
<evidence type="ECO:0000256" key="8">
    <source>
        <dbReference type="ARBA" id="ARBA00034078"/>
    </source>
</evidence>
<keyword evidence="6" id="KW-0408">Iron</keyword>
<evidence type="ECO:0000256" key="2">
    <source>
        <dbReference type="ARBA" id="ARBA00022448"/>
    </source>
</evidence>
<dbReference type="Pfam" id="PF00111">
    <property type="entry name" value="Fer2"/>
    <property type="match status" value="1"/>
</dbReference>
<keyword evidence="5" id="KW-0249">Electron transport</keyword>
<dbReference type="Proteomes" id="UP001321047">
    <property type="component" value="Unassembled WGS sequence"/>
</dbReference>
<evidence type="ECO:0000256" key="3">
    <source>
        <dbReference type="ARBA" id="ARBA00022714"/>
    </source>
</evidence>
<name>A0AAP2Z5V5_9EURY</name>
<evidence type="ECO:0000256" key="4">
    <source>
        <dbReference type="ARBA" id="ARBA00022723"/>
    </source>
</evidence>
<evidence type="ECO:0000256" key="1">
    <source>
        <dbReference type="ARBA" id="ARBA00007874"/>
    </source>
</evidence>
<evidence type="ECO:0000313" key="10">
    <source>
        <dbReference type="EMBL" id="MCU4750683.1"/>
    </source>
</evidence>
<keyword evidence="11" id="KW-1185">Reference proteome</keyword>
<dbReference type="Gene3D" id="3.10.20.30">
    <property type="match status" value="1"/>
</dbReference>
<dbReference type="SUPFAM" id="SSF54292">
    <property type="entry name" value="2Fe-2S ferredoxin-like"/>
    <property type="match status" value="1"/>
</dbReference>
<gene>
    <name evidence="10" type="ORF">OB919_01600</name>
</gene>
<dbReference type="PANTHER" id="PTHR43112:SF3">
    <property type="entry name" value="FERREDOXIN-2, CHLOROPLASTIC"/>
    <property type="match status" value="1"/>
</dbReference>
<evidence type="ECO:0000256" key="6">
    <source>
        <dbReference type="ARBA" id="ARBA00023004"/>
    </source>
</evidence>
<evidence type="ECO:0000256" key="5">
    <source>
        <dbReference type="ARBA" id="ARBA00022982"/>
    </source>
</evidence>
<keyword evidence="2" id="KW-0813">Transport</keyword>
<dbReference type="GO" id="GO:0046872">
    <property type="term" value="F:metal ion binding"/>
    <property type="evidence" value="ECO:0007669"/>
    <property type="project" value="UniProtKB-KW"/>
</dbReference>
<dbReference type="InterPro" id="IPR036010">
    <property type="entry name" value="2Fe-2S_ferredoxin-like_sf"/>
</dbReference>
<dbReference type="InterPro" id="IPR053441">
    <property type="entry name" value="2Fe2S_Ferredoxin"/>
</dbReference>
<comment type="similarity">
    <text evidence="1">Belongs to the 2Fe2S plant-type ferredoxin family.</text>
</comment>
<dbReference type="PANTHER" id="PTHR43112">
    <property type="entry name" value="FERREDOXIN"/>
    <property type="match status" value="1"/>
</dbReference>
<dbReference type="GO" id="GO:0051537">
    <property type="term" value="F:2 iron, 2 sulfur cluster binding"/>
    <property type="evidence" value="ECO:0007669"/>
    <property type="project" value="UniProtKB-KW"/>
</dbReference>
<evidence type="ECO:0000256" key="7">
    <source>
        <dbReference type="ARBA" id="ARBA00023014"/>
    </source>
</evidence>
<sequence>MVRFANVPVFAISAPRGETVTVEYLDYRTVDDRGWSLEDGDLFEKANAADLEPEKHGTLEVTREEYILDAAEAAGQDWPFHCRAGGCVNCVVIVTEGEIEMDVQRSLSDEEVEEQNLRLTCVGKPASESLKIVYNAKHLDRLQDRVI</sequence>
<keyword evidence="7" id="KW-0411">Iron-sulfur</keyword>
<comment type="caution">
    <text evidence="10">The sequence shown here is derived from an EMBL/GenBank/DDBJ whole genome shotgun (WGS) entry which is preliminary data.</text>
</comment>
<dbReference type="PROSITE" id="PS51085">
    <property type="entry name" value="2FE2S_FER_2"/>
    <property type="match status" value="1"/>
</dbReference>
<dbReference type="CDD" id="cd00207">
    <property type="entry name" value="fer2"/>
    <property type="match status" value="1"/>
</dbReference>
<dbReference type="InterPro" id="IPR001041">
    <property type="entry name" value="2Fe-2S_ferredoxin-type"/>
</dbReference>
<keyword evidence="3" id="KW-0001">2Fe-2S</keyword>
<dbReference type="NCBIfam" id="NF041393">
    <property type="entry name" value="Frdxn_Halo"/>
    <property type="match status" value="1"/>
</dbReference>
<dbReference type="EMBL" id="JAOPJZ010000001">
    <property type="protein sequence ID" value="MCU4750683.1"/>
    <property type="molecule type" value="Genomic_DNA"/>
</dbReference>
<keyword evidence="4" id="KW-0479">Metal-binding</keyword>
<proteinExistence type="inferred from homology"/>
<dbReference type="InterPro" id="IPR012675">
    <property type="entry name" value="Beta-grasp_dom_sf"/>
</dbReference>
<organism evidence="10 11">
    <name type="scientific">Natronosalvus hydrolyticus</name>
    <dbReference type="NCBI Taxonomy" id="2979988"/>
    <lineage>
        <taxon>Archaea</taxon>
        <taxon>Methanobacteriati</taxon>
        <taxon>Methanobacteriota</taxon>
        <taxon>Stenosarchaea group</taxon>
        <taxon>Halobacteria</taxon>
        <taxon>Halobacteriales</taxon>
        <taxon>Natrialbaceae</taxon>
        <taxon>Natronosalvus</taxon>
    </lineage>
</organism>
<evidence type="ECO:0000313" key="11">
    <source>
        <dbReference type="Proteomes" id="UP001321047"/>
    </source>
</evidence>